<name>E6PZR0_9ZZZZ</name>
<sequence>MLQFKTCHHSSSIAKANHGCRKFHAYSCMAMFAILLAGAATLRRKLPPWLFIFCAHERVGDPIRAAFPDARKLDSDNSCQSPRFPVLSELPAAECFGLLAVPG</sequence>
<accession>E6PZR0</accession>
<organism evidence="2">
    <name type="scientific">mine drainage metagenome</name>
    <dbReference type="NCBI Taxonomy" id="410659"/>
    <lineage>
        <taxon>unclassified sequences</taxon>
        <taxon>metagenomes</taxon>
        <taxon>ecological metagenomes</taxon>
    </lineage>
</organism>
<evidence type="ECO:0000313" key="2">
    <source>
        <dbReference type="EMBL" id="CBI00419.1"/>
    </source>
</evidence>
<keyword evidence="1" id="KW-0472">Membrane</keyword>
<feature type="transmembrane region" description="Helical" evidence="1">
    <location>
        <begin position="23"/>
        <end position="42"/>
    </location>
</feature>
<protein>
    <submittedName>
        <fullName evidence="2">Uncharacterized protein</fullName>
    </submittedName>
</protein>
<dbReference type="AlphaFoldDB" id="E6PZR0"/>
<keyword evidence="1" id="KW-1133">Transmembrane helix</keyword>
<gene>
    <name evidence="2" type="ORF">CARN3_0007</name>
</gene>
<proteinExistence type="predicted"/>
<evidence type="ECO:0000256" key="1">
    <source>
        <dbReference type="SAM" id="Phobius"/>
    </source>
</evidence>
<comment type="caution">
    <text evidence="2">The sequence shown here is derived from an EMBL/GenBank/DDBJ whole genome shotgun (WGS) entry which is preliminary data.</text>
</comment>
<keyword evidence="1" id="KW-0812">Transmembrane</keyword>
<reference evidence="2" key="1">
    <citation type="submission" date="2009-10" db="EMBL/GenBank/DDBJ databases">
        <title>Diversity of trophic interactions inside an arsenic-rich microbial ecosystem.</title>
        <authorList>
            <person name="Bertin P.N."/>
            <person name="Heinrich-Salmeron A."/>
            <person name="Pelletier E."/>
            <person name="Goulhen-Chollet F."/>
            <person name="Arsene-Ploetze F."/>
            <person name="Gallien S."/>
            <person name="Calteau A."/>
            <person name="Vallenet D."/>
            <person name="Casiot C."/>
            <person name="Chane-Woon-Ming B."/>
            <person name="Giloteaux L."/>
            <person name="Barakat M."/>
            <person name="Bonnefoy V."/>
            <person name="Bruneel O."/>
            <person name="Chandler M."/>
            <person name="Cleiss J."/>
            <person name="Duran R."/>
            <person name="Elbaz-Poulichet F."/>
            <person name="Fonknechten N."/>
            <person name="Lauga B."/>
            <person name="Mornico D."/>
            <person name="Ortet P."/>
            <person name="Schaeffer C."/>
            <person name="Siguier P."/>
            <person name="Alexander Thil Smith A."/>
            <person name="Van Dorsselaer A."/>
            <person name="Weissenbach J."/>
            <person name="Medigue C."/>
            <person name="Le Paslier D."/>
        </authorList>
    </citation>
    <scope>NUCLEOTIDE SEQUENCE</scope>
</reference>
<dbReference type="EMBL" id="CABN01000133">
    <property type="protein sequence ID" value="CBI00419.1"/>
    <property type="molecule type" value="Genomic_DNA"/>
</dbReference>